<gene>
    <name evidence="2" type="ORF">FA13DRAFT_1810852</name>
</gene>
<dbReference type="Pfam" id="PF20236">
    <property type="entry name" value="DUF6593"/>
    <property type="match status" value="1"/>
</dbReference>
<feature type="domain" description="DUF6593" evidence="1">
    <location>
        <begin position="9"/>
        <end position="202"/>
    </location>
</feature>
<organism evidence="2 3">
    <name type="scientific">Coprinellus micaceus</name>
    <name type="common">Glistening ink-cap mushroom</name>
    <name type="synonym">Coprinus micaceus</name>
    <dbReference type="NCBI Taxonomy" id="71717"/>
    <lineage>
        <taxon>Eukaryota</taxon>
        <taxon>Fungi</taxon>
        <taxon>Dikarya</taxon>
        <taxon>Basidiomycota</taxon>
        <taxon>Agaricomycotina</taxon>
        <taxon>Agaricomycetes</taxon>
        <taxon>Agaricomycetidae</taxon>
        <taxon>Agaricales</taxon>
        <taxon>Agaricineae</taxon>
        <taxon>Psathyrellaceae</taxon>
        <taxon>Coprinellus</taxon>
    </lineage>
</organism>
<proteinExistence type="predicted"/>
<protein>
    <recommendedName>
        <fullName evidence="1">DUF6593 domain-containing protein</fullName>
    </recommendedName>
</protein>
<dbReference type="InterPro" id="IPR046528">
    <property type="entry name" value="DUF6593"/>
</dbReference>
<sequence>MDLVFLEKNLAQTQLCSVDGNIYYSIVTRKPANKIVPTTSIEAHKRVLPLRRLSHQEFRRLPGKSKAPEELAMIEWKGIVSQAYFHSRHLGEGKDKLGVMAKRFMRRRHALPLGKEPIFGREKDQSFIGNDGVRYRWRCQNGGCVLHTYSDNKEVARCGHRYLTAGYFNDQTRWTLHIFKPEELTLDMGVLLMTFLWMDHPRLVAEFGTTWCPLLREPESTDSLDLKTVREEHRMLAKAAKHS</sequence>
<reference evidence="2 3" key="1">
    <citation type="journal article" date="2019" name="Nat. Ecol. Evol.">
        <title>Megaphylogeny resolves global patterns of mushroom evolution.</title>
        <authorList>
            <person name="Varga T."/>
            <person name="Krizsan K."/>
            <person name="Foldi C."/>
            <person name="Dima B."/>
            <person name="Sanchez-Garcia M."/>
            <person name="Sanchez-Ramirez S."/>
            <person name="Szollosi G.J."/>
            <person name="Szarkandi J.G."/>
            <person name="Papp V."/>
            <person name="Albert L."/>
            <person name="Andreopoulos W."/>
            <person name="Angelini C."/>
            <person name="Antonin V."/>
            <person name="Barry K.W."/>
            <person name="Bougher N.L."/>
            <person name="Buchanan P."/>
            <person name="Buyck B."/>
            <person name="Bense V."/>
            <person name="Catcheside P."/>
            <person name="Chovatia M."/>
            <person name="Cooper J."/>
            <person name="Damon W."/>
            <person name="Desjardin D."/>
            <person name="Finy P."/>
            <person name="Geml J."/>
            <person name="Haridas S."/>
            <person name="Hughes K."/>
            <person name="Justo A."/>
            <person name="Karasinski D."/>
            <person name="Kautmanova I."/>
            <person name="Kiss B."/>
            <person name="Kocsube S."/>
            <person name="Kotiranta H."/>
            <person name="LaButti K.M."/>
            <person name="Lechner B.E."/>
            <person name="Liimatainen K."/>
            <person name="Lipzen A."/>
            <person name="Lukacs Z."/>
            <person name="Mihaltcheva S."/>
            <person name="Morgado L.N."/>
            <person name="Niskanen T."/>
            <person name="Noordeloos M.E."/>
            <person name="Ohm R.A."/>
            <person name="Ortiz-Santana B."/>
            <person name="Ovrebo C."/>
            <person name="Racz N."/>
            <person name="Riley R."/>
            <person name="Savchenko A."/>
            <person name="Shiryaev A."/>
            <person name="Soop K."/>
            <person name="Spirin V."/>
            <person name="Szebenyi C."/>
            <person name="Tomsovsky M."/>
            <person name="Tulloss R.E."/>
            <person name="Uehling J."/>
            <person name="Grigoriev I.V."/>
            <person name="Vagvolgyi C."/>
            <person name="Papp T."/>
            <person name="Martin F.M."/>
            <person name="Miettinen O."/>
            <person name="Hibbett D.S."/>
            <person name="Nagy L.G."/>
        </authorList>
    </citation>
    <scope>NUCLEOTIDE SEQUENCE [LARGE SCALE GENOMIC DNA]</scope>
    <source>
        <strain evidence="2 3">FP101781</strain>
    </source>
</reference>
<accession>A0A4Y7TPY0</accession>
<evidence type="ECO:0000313" key="3">
    <source>
        <dbReference type="Proteomes" id="UP000298030"/>
    </source>
</evidence>
<keyword evidence="3" id="KW-1185">Reference proteome</keyword>
<dbReference type="EMBL" id="QPFP01000006">
    <property type="protein sequence ID" value="TEB36250.1"/>
    <property type="molecule type" value="Genomic_DNA"/>
</dbReference>
<comment type="caution">
    <text evidence="2">The sequence shown here is derived from an EMBL/GenBank/DDBJ whole genome shotgun (WGS) entry which is preliminary data.</text>
</comment>
<name>A0A4Y7TPY0_COPMI</name>
<dbReference type="Proteomes" id="UP000298030">
    <property type="component" value="Unassembled WGS sequence"/>
</dbReference>
<dbReference type="AlphaFoldDB" id="A0A4Y7TPY0"/>
<evidence type="ECO:0000313" key="2">
    <source>
        <dbReference type="EMBL" id="TEB36250.1"/>
    </source>
</evidence>
<evidence type="ECO:0000259" key="1">
    <source>
        <dbReference type="Pfam" id="PF20236"/>
    </source>
</evidence>
<dbReference type="OrthoDB" id="2839399at2759"/>